<dbReference type="PANTHER" id="PTHR10648">
    <property type="entry name" value="SERINE/THREONINE-PROTEIN PHOSPHATASE PP2A 65 KDA REGULATORY SUBUNIT"/>
    <property type="match status" value="1"/>
</dbReference>
<gene>
    <name evidence="4" type="ORF">JKF63_07630</name>
</gene>
<evidence type="ECO:0000256" key="3">
    <source>
        <dbReference type="SAM" id="MobiDB-lite"/>
    </source>
</evidence>
<dbReference type="GO" id="GO:0019888">
    <property type="term" value="F:protein phosphatase regulator activity"/>
    <property type="evidence" value="ECO:0007669"/>
    <property type="project" value="TreeGrafter"/>
</dbReference>
<dbReference type="RefSeq" id="XP_067759043.1">
    <property type="nucleotide sequence ID" value="XM_067903562.1"/>
</dbReference>
<feature type="compositionally biased region" description="Polar residues" evidence="3">
    <location>
        <begin position="130"/>
        <end position="148"/>
    </location>
</feature>
<dbReference type="InterPro" id="IPR011989">
    <property type="entry name" value="ARM-like"/>
</dbReference>
<dbReference type="InterPro" id="IPR051023">
    <property type="entry name" value="PP2A_Regulatory_Subunit_A"/>
</dbReference>
<feature type="compositionally biased region" description="Polar residues" evidence="3">
    <location>
        <begin position="1213"/>
        <end position="1222"/>
    </location>
</feature>
<keyword evidence="5" id="KW-1185">Reference proteome</keyword>
<dbReference type="GO" id="GO:0005829">
    <property type="term" value="C:cytosol"/>
    <property type="evidence" value="ECO:0007669"/>
    <property type="project" value="TreeGrafter"/>
</dbReference>
<feature type="region of interest" description="Disordered" evidence="3">
    <location>
        <begin position="123"/>
        <end position="148"/>
    </location>
</feature>
<feature type="repeat" description="HEAT" evidence="2">
    <location>
        <begin position="1601"/>
        <end position="1628"/>
    </location>
</feature>
<dbReference type="GeneID" id="94293639"/>
<dbReference type="Gene3D" id="1.25.10.10">
    <property type="entry name" value="Leucine-rich Repeat Variant"/>
    <property type="match status" value="1"/>
</dbReference>
<dbReference type="Proteomes" id="UP000674318">
    <property type="component" value="Chromosome 10"/>
</dbReference>
<evidence type="ECO:0000256" key="2">
    <source>
        <dbReference type="PROSITE-ProRule" id="PRU00103"/>
    </source>
</evidence>
<dbReference type="KEGG" id="phet:94293639"/>
<dbReference type="PROSITE" id="PS50077">
    <property type="entry name" value="HEAT_REPEAT"/>
    <property type="match status" value="1"/>
</dbReference>
<name>A0A836IPI8_9TRYP</name>
<reference evidence="4 5" key="1">
    <citation type="submission" date="2021-02" db="EMBL/GenBank/DDBJ databases">
        <title>Porcisia hertigi Genome sequencing and assembly.</title>
        <authorList>
            <person name="Almutairi H."/>
            <person name="Gatherer D."/>
        </authorList>
    </citation>
    <scope>NUCLEOTIDE SEQUENCE [LARGE SCALE GENOMIC DNA]</scope>
    <source>
        <strain evidence="4 5">C119</strain>
    </source>
</reference>
<evidence type="ECO:0000313" key="5">
    <source>
        <dbReference type="Proteomes" id="UP000674318"/>
    </source>
</evidence>
<dbReference type="Pfam" id="PF02985">
    <property type="entry name" value="HEAT"/>
    <property type="match status" value="1"/>
</dbReference>
<dbReference type="InterPro" id="IPR016024">
    <property type="entry name" value="ARM-type_fold"/>
</dbReference>
<keyword evidence="1" id="KW-0677">Repeat</keyword>
<dbReference type="PANTHER" id="PTHR10648:SF4">
    <property type="entry name" value="PROTEIN PHOSPHATASE 2 (FORMERLY 2A), REGULATORY SUBUNIT A, BETA ISOFORM-RELATED"/>
    <property type="match status" value="1"/>
</dbReference>
<comment type="caution">
    <text evidence="4">The sequence shown here is derived from an EMBL/GenBank/DDBJ whole genome shotgun (WGS) entry which is preliminary data.</text>
</comment>
<proteinExistence type="predicted"/>
<dbReference type="InterPro" id="IPR000357">
    <property type="entry name" value="HEAT"/>
</dbReference>
<sequence length="1628" mass="173673">MENRTVALTVLENLIHWPQPNGNGSVAPACEFDDSDNAGGATATPLASVSDAEDLCREPRQRKQDRYRGVLLLPHLCHKLGGRWAETEIVPYLLRCVEEDDAQLALVTGMALLGVTLPRSTPLGPRKPALSSNSNSPDRPDTAKSTSGSSLGAFLSVEDVQPVCALLAASSVEETRQFTAQVILPHLFFGVALERDMTLERWDLKYVPLSVLQADIDTTEASMKVNEAAEYLKNEHDSLSADAGAVSTSASGDAAASTARFVEAVRKQLLWKHKRTMRVRAATARASSAAGSVSSTLNGKKPSASSFGEDFTASPAPTKKEVRKCCYALAVEDECVQFLCSGSYATLTGPWCFEGSGRLASLCDDVSNTSGKCSTGKAVASFRCFRRHHRRLDNGQAFWRAPPATCLPLSGADLDLYGAAYASDTNSGDTDDFFSVNVRARALVASLVRWMDALTPSTATSSASPLSGNVDSPRLTRLHADGKLSLVDYLCFEGRRNVLRTRWRLLLKTLQGFLESPYPGPIATAVETTSGLLRAIESTLWETEQQQQQGARLGGTDGAGFRTAPLRGTNTTSIAAISEVDAWSEISVPDEPLLTTAQLQTFMYRMTRRHVAYCIAAAVSTRTVSMPSPPTTASTKATTTTDSLKRLVCSALVTARGALTDLLLRHRILMKLGMSCATGSTTSATGPRRPSVEDGSCMTLQLGVGPNESRAASHSVWDVSFACVSTAAGSATPAAANMPDDATFLMMTSPVPGGDTTEKVAQWLPGTLNAVSIFRLHRIVRRALLQALPLCIDLRCTFANHNSTSTPASAASIFSLTTVCPMLLQMLVPTSALPPLLNTLRVIIELQQQAENNHTAALTPLTRHIDPVGTTMVTPALWAAMTAPGSVLELDAAAAEASSMVKESPASIDFALLEAVLDVVQRLTAEAAVHLGGAIPPYSVDTVCSQLFTLLAACLRWVPRYANWKARWLIAQRLPRLTATFSLLLARISALAEEAESSATHQSTAHQLRAQTWLAHMLRLLTFLWTSAAPFGVAPLSDLMNDEEVEVRCSAARCVARCFGVATEAALRVSSSARPGEERVSTTRRAPLQEPLLLPSLSDPLEQLLDAVAQCALLAASDSDARVRSRSAEAFAGLCRTLSLLVVADPSCPAHPETPTSTRDGEDLSVWARSLHSNTDALLRLTADDEPTVKLALVAELTDLLLMRMRQPPPQSCEGQSRSAQAQDRPISCGGVAPSARGADANEKSQGDAGVLPRSADEVQYGALLQCLRQLAQHELWRLREQYAVLLAHLCGCLLVTGAVNPRPPASRDQLESGKDETTTYGSLTDVSAMAQPGVCTASWAHTHPLYQLARTELLTLLVAVLFDKAKAVRDAALDAVERMCVQHAAVSIRGNADKSTGAGDGAEKGSAGQMCGANHDIGAANNSGNGAASSSGSLNANALVDDVLWPRIHAYAPAWKTYLSRSALLRIAMRLRVDKTTVFIPLLDKLARDPVLNVRLVVAKIILEVLLLSSPDVHAMMAPSLLPAATDGEEDIGDTISTSVPMSSCKPELPSGTVAHSILMNKPILLSLAGSGDQSGGASAMAYAALPPLQFSEEERTGVILQILRQLLKDPSSDVRDEAAKALKVCF</sequence>
<dbReference type="OrthoDB" id="273621at2759"/>
<feature type="region of interest" description="Disordered" evidence="3">
    <location>
        <begin position="1208"/>
        <end position="1250"/>
    </location>
</feature>
<dbReference type="SUPFAM" id="SSF48371">
    <property type="entry name" value="ARM repeat"/>
    <property type="match status" value="1"/>
</dbReference>
<protein>
    <submittedName>
        <fullName evidence="4">Uncharacterized protein</fullName>
    </submittedName>
</protein>
<dbReference type="EMBL" id="JAFJZO010000010">
    <property type="protein sequence ID" value="KAG5510302.1"/>
    <property type="molecule type" value="Genomic_DNA"/>
</dbReference>
<accession>A0A836IPI8</accession>
<dbReference type="InterPro" id="IPR021133">
    <property type="entry name" value="HEAT_type_2"/>
</dbReference>
<evidence type="ECO:0000313" key="4">
    <source>
        <dbReference type="EMBL" id="KAG5510302.1"/>
    </source>
</evidence>
<dbReference type="GO" id="GO:0005634">
    <property type="term" value="C:nucleus"/>
    <property type="evidence" value="ECO:0007669"/>
    <property type="project" value="TreeGrafter"/>
</dbReference>
<dbReference type="GO" id="GO:0000159">
    <property type="term" value="C:protein phosphatase type 2A complex"/>
    <property type="evidence" value="ECO:0007669"/>
    <property type="project" value="TreeGrafter"/>
</dbReference>
<evidence type="ECO:0000256" key="1">
    <source>
        <dbReference type="ARBA" id="ARBA00022737"/>
    </source>
</evidence>
<organism evidence="4 5">
    <name type="scientific">Porcisia hertigi</name>
    <dbReference type="NCBI Taxonomy" id="2761500"/>
    <lineage>
        <taxon>Eukaryota</taxon>
        <taxon>Discoba</taxon>
        <taxon>Euglenozoa</taxon>
        <taxon>Kinetoplastea</taxon>
        <taxon>Metakinetoplastina</taxon>
        <taxon>Trypanosomatida</taxon>
        <taxon>Trypanosomatidae</taxon>
        <taxon>Leishmaniinae</taxon>
        <taxon>Porcisia</taxon>
    </lineage>
</organism>